<evidence type="ECO:0000313" key="1">
    <source>
        <dbReference type="EMBL" id="KAF2406888.1"/>
    </source>
</evidence>
<accession>A0ABQ6ZR47</accession>
<dbReference type="Proteomes" id="UP000748067">
    <property type="component" value="Unassembled WGS sequence"/>
</dbReference>
<reference evidence="1 2" key="1">
    <citation type="submission" date="2015-01" db="EMBL/GenBank/DDBJ databases">
        <title>Genome Sequence of Pseudomonas antarctica CMS 35.</title>
        <authorList>
            <person name="Voget S."/>
            <person name="Chow J."/>
            <person name="Daniel R."/>
            <person name="Streit W."/>
        </authorList>
    </citation>
    <scope>NUCLEOTIDE SEQUENCE [LARGE SCALE GENOMIC DNA]</scope>
    <source>
        <strain evidence="1 2">CMS 35</strain>
    </source>
</reference>
<dbReference type="EMBL" id="JXDI01000003">
    <property type="protein sequence ID" value="KAF2406888.1"/>
    <property type="molecule type" value="Genomic_DNA"/>
</dbReference>
<gene>
    <name evidence="1" type="ORF">PSAN_50710</name>
</gene>
<dbReference type="InterPro" id="IPR009100">
    <property type="entry name" value="AcylCoA_DH/oxidase_NM_dom_sf"/>
</dbReference>
<organism evidence="1 2">
    <name type="scientific">Pseudomonas antarctica</name>
    <dbReference type="NCBI Taxonomy" id="219572"/>
    <lineage>
        <taxon>Bacteria</taxon>
        <taxon>Pseudomonadati</taxon>
        <taxon>Pseudomonadota</taxon>
        <taxon>Gammaproteobacteria</taxon>
        <taxon>Pseudomonadales</taxon>
        <taxon>Pseudomonadaceae</taxon>
        <taxon>Pseudomonas</taxon>
    </lineage>
</organism>
<protein>
    <recommendedName>
        <fullName evidence="3">Acyl-CoA dehydrogenase</fullName>
    </recommendedName>
</protein>
<dbReference type="InterPro" id="IPR046373">
    <property type="entry name" value="Acyl-CoA_Oxase/DH_mid-dom_sf"/>
</dbReference>
<evidence type="ECO:0008006" key="3">
    <source>
        <dbReference type="Google" id="ProtNLM"/>
    </source>
</evidence>
<sequence>MTFALRCRSRIRHCTSTALPTQPTTWPPNGCWGNALNPLDTRTVVKDFGDWRELSGQKNFCSGASDSEMLIASAVDESAGGKLLIAAIASGRSGVTLHNHRPAPGLERAAPLGRVLDGA</sequence>
<proteinExistence type="predicted"/>
<name>A0ABQ6ZR47_9PSED</name>
<dbReference type="SUPFAM" id="SSF56645">
    <property type="entry name" value="Acyl-CoA dehydrogenase NM domain-like"/>
    <property type="match status" value="1"/>
</dbReference>
<evidence type="ECO:0000313" key="2">
    <source>
        <dbReference type="Proteomes" id="UP000748067"/>
    </source>
</evidence>
<dbReference type="Gene3D" id="2.40.110.10">
    <property type="entry name" value="Butyryl-CoA Dehydrogenase, subunit A, domain 2"/>
    <property type="match status" value="1"/>
</dbReference>
<comment type="caution">
    <text evidence="1">The sequence shown here is derived from an EMBL/GenBank/DDBJ whole genome shotgun (WGS) entry which is preliminary data.</text>
</comment>
<keyword evidence="2" id="KW-1185">Reference proteome</keyword>